<dbReference type="EMBL" id="CACVBS010000028">
    <property type="protein sequence ID" value="CAA7260145.1"/>
    <property type="molecule type" value="Genomic_DNA"/>
</dbReference>
<accession>A0A8S0VQJ0</accession>
<dbReference type="Proteomes" id="UP000467700">
    <property type="component" value="Unassembled WGS sequence"/>
</dbReference>
<feature type="region of interest" description="Disordered" evidence="1">
    <location>
        <begin position="237"/>
        <end position="293"/>
    </location>
</feature>
<evidence type="ECO:0000313" key="2">
    <source>
        <dbReference type="EMBL" id="CAA7260145.1"/>
    </source>
</evidence>
<feature type="region of interest" description="Disordered" evidence="1">
    <location>
        <begin position="641"/>
        <end position="710"/>
    </location>
</feature>
<comment type="caution">
    <text evidence="2">The sequence shown here is derived from an EMBL/GenBank/DDBJ whole genome shotgun (WGS) entry which is preliminary data.</text>
</comment>
<feature type="compositionally biased region" description="Basic residues" evidence="1">
    <location>
        <begin position="107"/>
        <end position="120"/>
    </location>
</feature>
<feature type="compositionally biased region" description="Low complexity" evidence="1">
    <location>
        <begin position="506"/>
        <end position="515"/>
    </location>
</feature>
<protein>
    <submittedName>
        <fullName evidence="2">Uncharacterized protein</fullName>
    </submittedName>
</protein>
<feature type="compositionally biased region" description="Pro residues" evidence="1">
    <location>
        <begin position="580"/>
        <end position="606"/>
    </location>
</feature>
<evidence type="ECO:0000313" key="3">
    <source>
        <dbReference type="Proteomes" id="UP000467700"/>
    </source>
</evidence>
<feature type="compositionally biased region" description="Basic residues" evidence="1">
    <location>
        <begin position="685"/>
        <end position="694"/>
    </location>
</feature>
<feature type="compositionally biased region" description="Acidic residues" evidence="1">
    <location>
        <begin position="68"/>
        <end position="81"/>
    </location>
</feature>
<feature type="region of interest" description="Disordered" evidence="1">
    <location>
        <begin position="317"/>
        <end position="366"/>
    </location>
</feature>
<dbReference type="AlphaFoldDB" id="A0A8S0VQJ0"/>
<keyword evidence="3" id="KW-1185">Reference proteome</keyword>
<feature type="compositionally biased region" description="Polar residues" evidence="1">
    <location>
        <begin position="607"/>
        <end position="625"/>
    </location>
</feature>
<name>A0A8S0VQJ0_CYCAE</name>
<evidence type="ECO:0000256" key="1">
    <source>
        <dbReference type="SAM" id="MobiDB-lite"/>
    </source>
</evidence>
<sequence>MSSSTSLPRRTHRKRVSALRLSSDTTFSLPEYDPTAYHNPHHRQESRVGGAGAREEPIPLDNPPDYPDSAEEADEDTDPENDSNVVYVPQLPPAATLSPRAQTASPRHTKRFLPTHKRRVSSQVPSRSSDPFLDSLLERSVYALEMSNTLLQSSMSTQTSLSAILRSDSPGDSTLEARAIGLSSRIKDTWDAGPSWAANLEEISKGVEGLFGEDEAERSDSAVVVGVGRLGSGVSNHKAEGSLSCSLPTSSVESTMRRNRRRPSLDLRQSSDSTGSRLQLGRQSRANIVSPPPRALTQYVASTHDADSIILPSTIGLRSPSSVHHTPEWKPLSDLASPSTTSLLSTASFSTPSLPPKLTDKPLEPSTPAYNMLSSFVYKPSSSGSATPSTSFTSSFIHSRFRDSRSTSTSTERSNGNPSKRRSSPSPKPPDSRTSRQSRSSNSGSQHTTSNRGVSPLALIIHRPMTPPMEESSHSSSSDGCVAKLTVQSLRKILDDQPAAQDLNASSSRSSSCGRGRMKPPAFMPRTPAPVPQASTSTATASISRLFTKGTHSSSTRAPSPPRLSAMKHSRNSSLNTTPLPSPLSPPSPPEPPPGSVSALDPPPTPNSLDTSTSANGTNPPTLTTALIPDIVSKVLLNGRNSTSASSSGRSTPNKRISFAELPESYASTRPVGPEYSTFNERRDSGRKKRRKGSKGFLSSPDLGSRKDGLLGSGGDGSWWGGWLTPSGLSMSLAKQEERMEDRMTRSWGGRMGAGFGGGLDEWAV</sequence>
<feature type="compositionally biased region" description="Low complexity" evidence="1">
    <location>
        <begin position="532"/>
        <end position="544"/>
    </location>
</feature>
<dbReference type="OrthoDB" id="3254377at2759"/>
<feature type="region of interest" description="Disordered" evidence="1">
    <location>
        <begin position="1"/>
        <end position="129"/>
    </location>
</feature>
<feature type="compositionally biased region" description="Low complexity" evidence="1">
    <location>
        <begin position="406"/>
        <end position="418"/>
    </location>
</feature>
<reference evidence="2 3" key="1">
    <citation type="submission" date="2020-01" db="EMBL/GenBank/DDBJ databases">
        <authorList>
            <person name="Gupta K D."/>
        </authorList>
    </citation>
    <scope>NUCLEOTIDE SEQUENCE [LARGE SCALE GENOMIC DNA]</scope>
</reference>
<organism evidence="2 3">
    <name type="scientific">Cyclocybe aegerita</name>
    <name type="common">Black poplar mushroom</name>
    <name type="synonym">Agrocybe aegerita</name>
    <dbReference type="NCBI Taxonomy" id="1973307"/>
    <lineage>
        <taxon>Eukaryota</taxon>
        <taxon>Fungi</taxon>
        <taxon>Dikarya</taxon>
        <taxon>Basidiomycota</taxon>
        <taxon>Agaricomycotina</taxon>
        <taxon>Agaricomycetes</taxon>
        <taxon>Agaricomycetidae</taxon>
        <taxon>Agaricales</taxon>
        <taxon>Agaricineae</taxon>
        <taxon>Bolbitiaceae</taxon>
        <taxon>Cyclocybe</taxon>
    </lineage>
</organism>
<feature type="compositionally biased region" description="Low complexity" evidence="1">
    <location>
        <begin position="435"/>
        <end position="451"/>
    </location>
</feature>
<feature type="region of interest" description="Disordered" evidence="1">
    <location>
        <begin position="399"/>
        <end position="456"/>
    </location>
</feature>
<proteinExistence type="predicted"/>
<feature type="compositionally biased region" description="Low complexity" evidence="1">
    <location>
        <begin position="641"/>
        <end position="652"/>
    </location>
</feature>
<feature type="region of interest" description="Disordered" evidence="1">
    <location>
        <begin position="497"/>
        <end position="625"/>
    </location>
</feature>
<feature type="compositionally biased region" description="Polar residues" evidence="1">
    <location>
        <begin position="243"/>
        <end position="254"/>
    </location>
</feature>
<gene>
    <name evidence="2" type="ORF">AAE3_LOCUS2184</name>
</gene>
<feature type="compositionally biased region" description="Polar residues" evidence="1">
    <location>
        <begin position="267"/>
        <end position="287"/>
    </location>
</feature>
<feature type="compositionally biased region" description="Low complexity" evidence="1">
    <location>
        <begin position="332"/>
        <end position="352"/>
    </location>
</feature>